<dbReference type="AlphaFoldDB" id="A0A0U2XER5"/>
<feature type="transmembrane region" description="Helical" evidence="1">
    <location>
        <begin position="15"/>
        <end position="33"/>
    </location>
</feature>
<name>A0A0U2XER5_9ENTE</name>
<organism evidence="2 3">
    <name type="scientific">Enterococcus rotai</name>
    <dbReference type="NCBI Taxonomy" id="118060"/>
    <lineage>
        <taxon>Bacteria</taxon>
        <taxon>Bacillati</taxon>
        <taxon>Bacillota</taxon>
        <taxon>Bacilli</taxon>
        <taxon>Lactobacillales</taxon>
        <taxon>Enterococcaceae</taxon>
        <taxon>Enterococcus</taxon>
    </lineage>
</organism>
<feature type="transmembrane region" description="Helical" evidence="1">
    <location>
        <begin position="195"/>
        <end position="212"/>
    </location>
</feature>
<feature type="transmembrane region" description="Helical" evidence="1">
    <location>
        <begin position="155"/>
        <end position="175"/>
    </location>
</feature>
<gene>
    <name evidence="2" type="ORF">ATZ35_16565</name>
</gene>
<reference evidence="3" key="1">
    <citation type="submission" date="2015-12" db="EMBL/GenBank/DDBJ databases">
        <authorList>
            <person name="Lauer A."/>
            <person name="Humrighouse B."/>
            <person name="Loparev V."/>
            <person name="Shewmaker P.L."/>
            <person name="Whitney A.M."/>
            <person name="McLaughlin R.W."/>
        </authorList>
    </citation>
    <scope>NUCLEOTIDE SEQUENCE [LARGE SCALE GENOMIC DNA]</scope>
    <source>
        <strain evidence="3">LMG 26678</strain>
    </source>
</reference>
<keyword evidence="1" id="KW-1133">Transmembrane helix</keyword>
<evidence type="ECO:0000313" key="2">
    <source>
        <dbReference type="EMBL" id="ALS38704.1"/>
    </source>
</evidence>
<dbReference type="Proteomes" id="UP000067523">
    <property type="component" value="Chromosome"/>
</dbReference>
<sequence>MIHLFNFYHEKSKKFFLSSVLLILTSYFAKSIFQLIMPESQWERLPILLSVIAAAVLTFRINQLDIQSNHQTLASTAGQSEFEKIIAKYLLSYFQVLVIGAVNLVFNATTISLGGTQLLIIALEIAVYLAGMISYLILFRGIIAQLWLPNVSKPFVIAVGWIVIVLLNDVARYYFPHNMNSLFTVNEGTFYPSTFILNTCLSAAIVFVYLWLEKNQMKDDQ</sequence>
<dbReference type="RefSeq" id="WP_208928229.1">
    <property type="nucleotide sequence ID" value="NZ_CP013655.1"/>
</dbReference>
<keyword evidence="1" id="KW-0812">Transmembrane</keyword>
<dbReference type="KEGG" id="erx:ATZ35_16565"/>
<dbReference type="STRING" id="118060.ATZ35_16565"/>
<keyword evidence="1" id="KW-0472">Membrane</keyword>
<feature type="transmembrane region" description="Helical" evidence="1">
    <location>
        <begin position="85"/>
        <end position="106"/>
    </location>
</feature>
<evidence type="ECO:0000313" key="3">
    <source>
        <dbReference type="Proteomes" id="UP000067523"/>
    </source>
</evidence>
<keyword evidence="3" id="KW-1185">Reference proteome</keyword>
<accession>A0A0U2XER5</accession>
<protein>
    <submittedName>
        <fullName evidence="2">Uncharacterized protein</fullName>
    </submittedName>
</protein>
<feature type="transmembrane region" description="Helical" evidence="1">
    <location>
        <begin position="118"/>
        <end position="143"/>
    </location>
</feature>
<dbReference type="EMBL" id="CP013655">
    <property type="protein sequence ID" value="ALS38704.1"/>
    <property type="molecule type" value="Genomic_DNA"/>
</dbReference>
<evidence type="ECO:0000256" key="1">
    <source>
        <dbReference type="SAM" id="Phobius"/>
    </source>
</evidence>
<proteinExistence type="predicted"/>